<sequence>MFKTNDYTNSLIVAKTSSNIFTYNIIQIGTYPNKDILVFTAKPNQYRVSHNYIVETTFRSNQSQKIITCSIQYQDKKPEFMIEFIYNNNTKIRKPFDNLSNSMQLKHNKQFGNQFLDLFKQQVLQTFNQEDDVLLEELIFSV</sequence>
<evidence type="ECO:0000313" key="1">
    <source>
        <dbReference type="EMBL" id="CAG8491211.1"/>
    </source>
</evidence>
<evidence type="ECO:0000313" key="2">
    <source>
        <dbReference type="Proteomes" id="UP000789759"/>
    </source>
</evidence>
<dbReference type="AlphaFoldDB" id="A0A9N8ZE49"/>
<keyword evidence="2" id="KW-1185">Reference proteome</keyword>
<dbReference type="OrthoDB" id="2434386at2759"/>
<name>A0A9N8ZE49_9GLOM</name>
<proteinExistence type="predicted"/>
<accession>A0A9N8ZE49</accession>
<feature type="non-terminal residue" evidence="1">
    <location>
        <position position="142"/>
    </location>
</feature>
<dbReference type="Proteomes" id="UP000789759">
    <property type="component" value="Unassembled WGS sequence"/>
</dbReference>
<protein>
    <submittedName>
        <fullName evidence="1">17472_t:CDS:1</fullName>
    </submittedName>
</protein>
<gene>
    <name evidence="1" type="ORF">CPELLU_LOCUS1990</name>
</gene>
<reference evidence="1" key="1">
    <citation type="submission" date="2021-06" db="EMBL/GenBank/DDBJ databases">
        <authorList>
            <person name="Kallberg Y."/>
            <person name="Tangrot J."/>
            <person name="Rosling A."/>
        </authorList>
    </citation>
    <scope>NUCLEOTIDE SEQUENCE</scope>
    <source>
        <strain evidence="1">FL966</strain>
    </source>
</reference>
<comment type="caution">
    <text evidence="1">The sequence shown here is derived from an EMBL/GenBank/DDBJ whole genome shotgun (WGS) entry which is preliminary data.</text>
</comment>
<feature type="non-terminal residue" evidence="1">
    <location>
        <position position="1"/>
    </location>
</feature>
<organism evidence="1 2">
    <name type="scientific">Cetraspora pellucida</name>
    <dbReference type="NCBI Taxonomy" id="1433469"/>
    <lineage>
        <taxon>Eukaryota</taxon>
        <taxon>Fungi</taxon>
        <taxon>Fungi incertae sedis</taxon>
        <taxon>Mucoromycota</taxon>
        <taxon>Glomeromycotina</taxon>
        <taxon>Glomeromycetes</taxon>
        <taxon>Diversisporales</taxon>
        <taxon>Gigasporaceae</taxon>
        <taxon>Cetraspora</taxon>
    </lineage>
</organism>
<dbReference type="EMBL" id="CAJVQA010000801">
    <property type="protein sequence ID" value="CAG8491211.1"/>
    <property type="molecule type" value="Genomic_DNA"/>
</dbReference>